<dbReference type="Gene3D" id="3.40.50.1110">
    <property type="entry name" value="SGNH hydrolase"/>
    <property type="match status" value="2"/>
</dbReference>
<comment type="similarity">
    <text evidence="1">Belongs to the 'GDSL' lipolytic enzyme family.</text>
</comment>
<evidence type="ECO:0000259" key="4">
    <source>
        <dbReference type="Pfam" id="PF13472"/>
    </source>
</evidence>
<dbReference type="CDD" id="cd01821">
    <property type="entry name" value="Rhamnogalacturan_acetylesterase_like"/>
    <property type="match status" value="1"/>
</dbReference>
<feature type="chain" id="PRO_5020670408" evidence="3">
    <location>
        <begin position="20"/>
        <end position="543"/>
    </location>
</feature>
<dbReference type="Pfam" id="PF13472">
    <property type="entry name" value="Lipase_GDSL_2"/>
    <property type="match status" value="2"/>
</dbReference>
<evidence type="ECO:0000256" key="3">
    <source>
        <dbReference type="SAM" id="SignalP"/>
    </source>
</evidence>
<dbReference type="OrthoDB" id="191551at2"/>
<feature type="domain" description="SGNH hydrolase-type esterase" evidence="4">
    <location>
        <begin position="56"/>
        <end position="262"/>
    </location>
</feature>
<evidence type="ECO:0000256" key="1">
    <source>
        <dbReference type="ARBA" id="ARBA00008668"/>
    </source>
</evidence>
<dbReference type="EMBL" id="SDHX01000001">
    <property type="protein sequence ID" value="RXK54553.1"/>
    <property type="molecule type" value="Genomic_DNA"/>
</dbReference>
<dbReference type="InterPro" id="IPR013830">
    <property type="entry name" value="SGNH_hydro"/>
</dbReference>
<keyword evidence="3" id="KW-0732">Signal</keyword>
<accession>A0A4Q1C6P9</accession>
<dbReference type="InterPro" id="IPR036514">
    <property type="entry name" value="SGNH_hydro_sf"/>
</dbReference>
<comment type="caution">
    <text evidence="5">The sequence shown here is derived from an EMBL/GenBank/DDBJ whole genome shotgun (WGS) entry which is preliminary data.</text>
</comment>
<dbReference type="Proteomes" id="UP000290218">
    <property type="component" value="Unassembled WGS sequence"/>
</dbReference>
<evidence type="ECO:0000256" key="2">
    <source>
        <dbReference type="ARBA" id="ARBA00022801"/>
    </source>
</evidence>
<dbReference type="PANTHER" id="PTHR43695:SF1">
    <property type="entry name" value="RHAMNOGALACTURONAN ACETYLESTERASE"/>
    <property type="match status" value="1"/>
</dbReference>
<feature type="signal peptide" evidence="3">
    <location>
        <begin position="1"/>
        <end position="19"/>
    </location>
</feature>
<keyword evidence="2" id="KW-0378">Hydrolase</keyword>
<name>A0A4Q1C6P9_9BACT</name>
<dbReference type="PANTHER" id="PTHR43695">
    <property type="entry name" value="PUTATIVE (AFU_ORTHOLOGUE AFUA_2G17250)-RELATED"/>
    <property type="match status" value="1"/>
</dbReference>
<sequence length="543" mass="58378">MNPPLVRIAAFLLPLLAFAQTPPFAPDAPMAPDQPPVPPLETPALNPALPTLFIAGDSTAEHNRGGKIQGWGVPFAEYFDPTKINVANHAVGGRSTRTFISGGRWEKLLAGLKQGDFVIIQFGHNDGDDINERPPGSTMPLRARGTLPGTGSDSRDIVNALTQQPETVHSFGWYLRKMVADVKAKGATPILASPTLRNLWPDGRLDRGIGRHRDWSRDLAREAGVAFVDHSRIIADSYQVLGKEAVNGYFGGDHTHTNAAGADFNASAMVAGLKGLRPALFKDVFSAKGAAVKADEIGWLALPEPADPKLPSLFFIGDSTVRNGGGDGKGGQWGWGDFMGAHLDFAKLNLVNRAIGGLTGRSFVNQGHWARALLLMKPGDFVVIQFGHNDGGSLDKDPRARVSLPGTGEETQEVDNAATGQKETVHTNGWYLRKFVREARAAGVTPVLCSLVPRKIWKDGKMTRATAGSAVWAREVAAQEGVAFVDLNGLVADRYDELGWDKTNLLFADEHTHTSREGAIENALIVARALRALPGDPLAKFAR</sequence>
<protein>
    <submittedName>
        <fullName evidence="5">GDSL family lipase</fullName>
    </submittedName>
</protein>
<dbReference type="GO" id="GO:0016788">
    <property type="term" value="F:hydrolase activity, acting on ester bonds"/>
    <property type="evidence" value="ECO:0007669"/>
    <property type="project" value="UniProtKB-ARBA"/>
</dbReference>
<feature type="domain" description="SGNH hydrolase-type esterase" evidence="4">
    <location>
        <begin position="315"/>
        <end position="498"/>
    </location>
</feature>
<evidence type="ECO:0000313" key="6">
    <source>
        <dbReference type="Proteomes" id="UP000290218"/>
    </source>
</evidence>
<dbReference type="AlphaFoldDB" id="A0A4Q1C6P9"/>
<proteinExistence type="inferred from homology"/>
<dbReference type="RefSeq" id="WP_129045917.1">
    <property type="nucleotide sequence ID" value="NZ_SDHX01000001.1"/>
</dbReference>
<gene>
    <name evidence="5" type="ORF">ESB00_01230</name>
</gene>
<reference evidence="5 6" key="1">
    <citation type="submission" date="2019-01" db="EMBL/GenBank/DDBJ databases">
        <title>Lacunisphaera sp. strain TWA-58.</title>
        <authorList>
            <person name="Chen W.-M."/>
        </authorList>
    </citation>
    <scope>NUCLEOTIDE SEQUENCE [LARGE SCALE GENOMIC DNA]</scope>
    <source>
        <strain evidence="5 6">TWA-58</strain>
    </source>
</reference>
<dbReference type="SUPFAM" id="SSF52266">
    <property type="entry name" value="SGNH hydrolase"/>
    <property type="match status" value="2"/>
</dbReference>
<keyword evidence="6" id="KW-1185">Reference proteome</keyword>
<dbReference type="InterPro" id="IPR037459">
    <property type="entry name" value="RhgT-like"/>
</dbReference>
<organism evidence="5 6">
    <name type="scientific">Oleiharenicola lentus</name>
    <dbReference type="NCBI Taxonomy" id="2508720"/>
    <lineage>
        <taxon>Bacteria</taxon>
        <taxon>Pseudomonadati</taxon>
        <taxon>Verrucomicrobiota</taxon>
        <taxon>Opitutia</taxon>
        <taxon>Opitutales</taxon>
        <taxon>Opitutaceae</taxon>
        <taxon>Oleiharenicola</taxon>
    </lineage>
</organism>
<evidence type="ECO:0000313" key="5">
    <source>
        <dbReference type="EMBL" id="RXK54553.1"/>
    </source>
</evidence>